<dbReference type="RefSeq" id="WP_078976342.1">
    <property type="nucleotide sequence ID" value="NZ_MWQN01000001.1"/>
</dbReference>
<dbReference type="OrthoDB" id="9342777at2"/>
<evidence type="ECO:0000313" key="4">
    <source>
        <dbReference type="Proteomes" id="UP000190037"/>
    </source>
</evidence>
<evidence type="ECO:0000256" key="2">
    <source>
        <dbReference type="SAM" id="Phobius"/>
    </source>
</evidence>
<feature type="compositionally biased region" description="Low complexity" evidence="1">
    <location>
        <begin position="24"/>
        <end position="36"/>
    </location>
</feature>
<sequence>MQSPDDAVPGQPVDRSKPTVGSEAAALGTATGGPTTDPGPAPGTPSPAVRIPEQAGERSAVDVPTDTAVPADERRSIAVRSVTAVFAVLAILVTLVHVFFVFLHVAPSNALSQEYQKETGTWIYPYFEQNWALFAPNPMSENFRVQAQSRVRGPDGAVVESDWSDLTLDDLNHIRGNPYPSKADQNMIRRAWSSYADSHDAKDESAIGSRGPLTQRYLRRIVVHRFQDAGLNRSLESIRIRVATTAIGKPDASPGPTTSYRTLGWWETKPDDFR</sequence>
<reference evidence="3 4" key="1">
    <citation type="submission" date="2017-03" db="EMBL/GenBank/DDBJ databases">
        <title>Draft genome sequence of Streptomyces scabrisporus NF3, endophyte isolated from Amphipterygium adstringens.</title>
        <authorList>
            <person name="Vazquez M."/>
            <person name="Ceapa C.D."/>
            <person name="Rodriguez Luna D."/>
            <person name="Sanchez Esquivel S."/>
        </authorList>
    </citation>
    <scope>NUCLEOTIDE SEQUENCE [LARGE SCALE GENOMIC DNA]</scope>
    <source>
        <strain evidence="3 4">NF3</strain>
    </source>
</reference>
<dbReference type="EMBL" id="MWQN01000001">
    <property type="protein sequence ID" value="OPC82072.1"/>
    <property type="molecule type" value="Genomic_DNA"/>
</dbReference>
<dbReference type="Pfam" id="PF19136">
    <property type="entry name" value="DUF5819"/>
    <property type="match status" value="1"/>
</dbReference>
<keyword evidence="4" id="KW-1185">Reference proteome</keyword>
<dbReference type="STRING" id="159449.B4N89_14995"/>
<accession>A0A1T3NZC5</accession>
<comment type="caution">
    <text evidence="3">The sequence shown here is derived from an EMBL/GenBank/DDBJ whole genome shotgun (WGS) entry which is preliminary data.</text>
</comment>
<keyword evidence="2" id="KW-0472">Membrane</keyword>
<feature type="transmembrane region" description="Helical" evidence="2">
    <location>
        <begin position="84"/>
        <end position="106"/>
    </location>
</feature>
<keyword evidence="2" id="KW-0812">Transmembrane</keyword>
<organism evidence="3 4">
    <name type="scientific">Embleya scabrispora</name>
    <dbReference type="NCBI Taxonomy" id="159449"/>
    <lineage>
        <taxon>Bacteria</taxon>
        <taxon>Bacillati</taxon>
        <taxon>Actinomycetota</taxon>
        <taxon>Actinomycetes</taxon>
        <taxon>Kitasatosporales</taxon>
        <taxon>Streptomycetaceae</taxon>
        <taxon>Embleya</taxon>
    </lineage>
</organism>
<name>A0A1T3NZC5_9ACTN</name>
<dbReference type="InterPro" id="IPR043857">
    <property type="entry name" value="DUF5819"/>
</dbReference>
<dbReference type="AlphaFoldDB" id="A0A1T3NZC5"/>
<keyword evidence="2" id="KW-1133">Transmembrane helix</keyword>
<protein>
    <submittedName>
        <fullName evidence="3">Uncharacterized protein</fullName>
    </submittedName>
</protein>
<gene>
    <name evidence="3" type="ORF">B4N89_14995</name>
</gene>
<dbReference type="Proteomes" id="UP000190037">
    <property type="component" value="Unassembled WGS sequence"/>
</dbReference>
<proteinExistence type="predicted"/>
<evidence type="ECO:0000256" key="1">
    <source>
        <dbReference type="SAM" id="MobiDB-lite"/>
    </source>
</evidence>
<feature type="region of interest" description="Disordered" evidence="1">
    <location>
        <begin position="1"/>
        <end position="67"/>
    </location>
</feature>
<evidence type="ECO:0000313" key="3">
    <source>
        <dbReference type="EMBL" id="OPC82072.1"/>
    </source>
</evidence>